<keyword evidence="6" id="KW-1185">Reference proteome</keyword>
<evidence type="ECO:0000256" key="1">
    <source>
        <dbReference type="ARBA" id="ARBA00004685"/>
    </source>
</evidence>
<gene>
    <name evidence="5" type="ORF">CABS02_05342</name>
</gene>
<comment type="similarity">
    <text evidence="2">Belongs to the ustYa family.</text>
</comment>
<name>A0A9Q0B4B0_9PEZI</name>
<dbReference type="OrthoDB" id="4818797at2759"/>
<evidence type="ECO:0000256" key="4">
    <source>
        <dbReference type="SAM" id="Phobius"/>
    </source>
</evidence>
<dbReference type="PANTHER" id="PTHR33365:SF4">
    <property type="entry name" value="CYCLOCHLOROTINE BIOSYNTHESIS PROTEIN O"/>
    <property type="match status" value="1"/>
</dbReference>
<dbReference type="InterPro" id="IPR021765">
    <property type="entry name" value="UstYa-like"/>
</dbReference>
<dbReference type="PANTHER" id="PTHR33365">
    <property type="entry name" value="YALI0B05434P"/>
    <property type="match status" value="1"/>
</dbReference>
<dbReference type="EMBL" id="SDAQ01000023">
    <property type="protein sequence ID" value="KAI3554525.1"/>
    <property type="molecule type" value="Genomic_DNA"/>
</dbReference>
<organism evidence="5 6">
    <name type="scientific">Colletotrichum abscissum</name>
    <dbReference type="NCBI Taxonomy" id="1671311"/>
    <lineage>
        <taxon>Eukaryota</taxon>
        <taxon>Fungi</taxon>
        <taxon>Dikarya</taxon>
        <taxon>Ascomycota</taxon>
        <taxon>Pezizomycotina</taxon>
        <taxon>Sordariomycetes</taxon>
        <taxon>Hypocreomycetidae</taxon>
        <taxon>Glomerellales</taxon>
        <taxon>Glomerellaceae</taxon>
        <taxon>Colletotrichum</taxon>
        <taxon>Colletotrichum acutatum species complex</taxon>
    </lineage>
</organism>
<keyword evidence="4" id="KW-0812">Transmembrane</keyword>
<dbReference type="Pfam" id="PF11807">
    <property type="entry name" value="UstYa"/>
    <property type="match status" value="1"/>
</dbReference>
<keyword evidence="4" id="KW-0472">Membrane</keyword>
<dbReference type="Proteomes" id="UP001056436">
    <property type="component" value="Unassembled WGS sequence"/>
</dbReference>
<proteinExistence type="inferred from homology"/>
<comment type="caution">
    <text evidence="5">The sequence shown here is derived from an EMBL/GenBank/DDBJ whole genome shotgun (WGS) entry which is preliminary data.</text>
</comment>
<feature type="transmembrane region" description="Helical" evidence="4">
    <location>
        <begin position="53"/>
        <end position="75"/>
    </location>
</feature>
<evidence type="ECO:0008006" key="7">
    <source>
        <dbReference type="Google" id="ProtNLM"/>
    </source>
</evidence>
<feature type="region of interest" description="Disordered" evidence="3">
    <location>
        <begin position="1"/>
        <end position="45"/>
    </location>
</feature>
<evidence type="ECO:0000313" key="5">
    <source>
        <dbReference type="EMBL" id="KAI3554525.1"/>
    </source>
</evidence>
<accession>A0A9Q0B4B0</accession>
<dbReference type="GO" id="GO:0043386">
    <property type="term" value="P:mycotoxin biosynthetic process"/>
    <property type="evidence" value="ECO:0007669"/>
    <property type="project" value="InterPro"/>
</dbReference>
<comment type="pathway">
    <text evidence="1">Mycotoxin biosynthesis.</text>
</comment>
<evidence type="ECO:0000256" key="3">
    <source>
        <dbReference type="SAM" id="MobiDB-lite"/>
    </source>
</evidence>
<reference evidence="5" key="1">
    <citation type="submission" date="2019-01" db="EMBL/GenBank/DDBJ databases">
        <title>Colletotrichum abscissum LGMF1257.</title>
        <authorList>
            <person name="Baroncelli R."/>
        </authorList>
    </citation>
    <scope>NUCLEOTIDE SEQUENCE</scope>
    <source>
        <strain evidence="5">Ca142</strain>
    </source>
</reference>
<dbReference type="AlphaFoldDB" id="A0A9Q0B4B0"/>
<protein>
    <recommendedName>
        <fullName evidence="7">Tat pathway signal sequence</fullName>
    </recommendedName>
</protein>
<evidence type="ECO:0000313" key="6">
    <source>
        <dbReference type="Proteomes" id="UP001056436"/>
    </source>
</evidence>
<evidence type="ECO:0000256" key="2">
    <source>
        <dbReference type="ARBA" id="ARBA00035112"/>
    </source>
</evidence>
<sequence length="315" mass="35769">MTIYEEDDSSNSFDGEAEYTQQQDDGEENGLLPSNGRHGSTKRPTNSWFSSRLQIGLIALNSFFLILNIVAWSALGMASNSQDTKLLSCLVDSQVLPPSPATEAVQYELRRFTGVGAHESEFVGPASDKMDSKWDHLIDNGKWFAIARDMFVKVNGNLDTGLRIPDDPEGRFFGMLQVNHQLHCVDILRRSTWFNIKRYRNRDHFSNMTDEDVIIHANHCVEILRQSLQCHGDTAMLTFNWVHGHDWPQSAWRSLHSCQNWDALNEWRAENDISHLVTHLERPSWVLDPNAEAPGHRGAAEAVDPIVCRDLECDP</sequence>
<keyword evidence="4" id="KW-1133">Transmembrane helix</keyword>